<dbReference type="GO" id="GO:0003700">
    <property type="term" value="F:DNA-binding transcription factor activity"/>
    <property type="evidence" value="ECO:0007669"/>
    <property type="project" value="InterPro"/>
</dbReference>
<organism evidence="2 3">
    <name type="scientific">Euzebyella marina</name>
    <dbReference type="NCBI Taxonomy" id="1761453"/>
    <lineage>
        <taxon>Bacteria</taxon>
        <taxon>Pseudomonadati</taxon>
        <taxon>Bacteroidota</taxon>
        <taxon>Flavobacteriia</taxon>
        <taxon>Flavobacteriales</taxon>
        <taxon>Flavobacteriaceae</taxon>
        <taxon>Euzebyella</taxon>
    </lineage>
</organism>
<dbReference type="EMBL" id="CP032050">
    <property type="protein sequence ID" value="AYN66816.1"/>
    <property type="molecule type" value="Genomic_DNA"/>
</dbReference>
<dbReference type="GO" id="GO:0045892">
    <property type="term" value="P:negative regulation of DNA-templated transcription"/>
    <property type="evidence" value="ECO:0007669"/>
    <property type="project" value="TreeGrafter"/>
</dbReference>
<dbReference type="PANTHER" id="PTHR33202:SF22">
    <property type="entry name" value="HYDROGEN PEROXIDE SENSITIVE REPRESSOR"/>
    <property type="match status" value="1"/>
</dbReference>
<dbReference type="InterPro" id="IPR002481">
    <property type="entry name" value="FUR"/>
</dbReference>
<dbReference type="Gene3D" id="1.10.10.10">
    <property type="entry name" value="Winged helix-like DNA-binding domain superfamily/Winged helix DNA-binding domain"/>
    <property type="match status" value="1"/>
</dbReference>
<sequence>MERRNTKTKEAVLEVLSKTGKAMSREAIENKIQTDINRATVYRVLNRFCDDGILHRVVADNGKQYFAICTNCEDKAMAGNHFHFRCLNCETIECLPIPVDFTPPSGYLVSGVNCVLSGTCKDCAA</sequence>
<comment type="cofactor">
    <cofactor evidence="1">
        <name>Zn(2+)</name>
        <dbReference type="ChEBI" id="CHEBI:29105"/>
    </cofactor>
    <text evidence="1">Binds 1 zinc ion per subunit.</text>
</comment>
<evidence type="ECO:0000313" key="3">
    <source>
        <dbReference type="Proteomes" id="UP000276309"/>
    </source>
</evidence>
<dbReference type="GO" id="GO:0008270">
    <property type="term" value="F:zinc ion binding"/>
    <property type="evidence" value="ECO:0007669"/>
    <property type="project" value="TreeGrafter"/>
</dbReference>
<accession>A0A3G2L3Q4</accession>
<dbReference type="InterPro" id="IPR036390">
    <property type="entry name" value="WH_DNA-bd_sf"/>
</dbReference>
<dbReference type="KEGG" id="emar:D1013_05230"/>
<keyword evidence="1" id="KW-0479">Metal-binding</keyword>
<dbReference type="Proteomes" id="UP000276309">
    <property type="component" value="Chromosome"/>
</dbReference>
<protein>
    <submittedName>
        <fullName evidence="2">Transcriptional repressor</fullName>
    </submittedName>
</protein>
<proteinExistence type="predicted"/>
<keyword evidence="1" id="KW-0862">Zinc</keyword>
<dbReference type="GO" id="GO:0000976">
    <property type="term" value="F:transcription cis-regulatory region binding"/>
    <property type="evidence" value="ECO:0007669"/>
    <property type="project" value="TreeGrafter"/>
</dbReference>
<evidence type="ECO:0000313" key="2">
    <source>
        <dbReference type="EMBL" id="AYN66816.1"/>
    </source>
</evidence>
<dbReference type="OrthoDB" id="594893at2"/>
<keyword evidence="3" id="KW-1185">Reference proteome</keyword>
<dbReference type="SUPFAM" id="SSF46785">
    <property type="entry name" value="Winged helix' DNA-binding domain"/>
    <property type="match status" value="1"/>
</dbReference>
<dbReference type="PANTHER" id="PTHR33202">
    <property type="entry name" value="ZINC UPTAKE REGULATION PROTEIN"/>
    <property type="match status" value="1"/>
</dbReference>
<dbReference type="RefSeq" id="WP_121847867.1">
    <property type="nucleotide sequence ID" value="NZ_CP032050.1"/>
</dbReference>
<dbReference type="GO" id="GO:1900376">
    <property type="term" value="P:regulation of secondary metabolite biosynthetic process"/>
    <property type="evidence" value="ECO:0007669"/>
    <property type="project" value="TreeGrafter"/>
</dbReference>
<feature type="binding site" evidence="1">
    <location>
        <position position="89"/>
    </location>
    <ligand>
        <name>Zn(2+)</name>
        <dbReference type="ChEBI" id="CHEBI:29105"/>
    </ligand>
</feature>
<reference evidence="2 3" key="1">
    <citation type="submission" date="2018-08" db="EMBL/GenBank/DDBJ databases">
        <title>The reduced genetic potential of extracellular carbohydrate catabolism in Euzebyella marina RN62, a Flavobacteriia bacterium isolated from the hadal water.</title>
        <authorList>
            <person name="Xue C."/>
        </authorList>
    </citation>
    <scope>NUCLEOTIDE SEQUENCE [LARGE SCALE GENOMIC DNA]</scope>
    <source>
        <strain evidence="2 3">RN62</strain>
    </source>
</reference>
<dbReference type="AlphaFoldDB" id="A0A3G2L3Q4"/>
<dbReference type="Pfam" id="PF01475">
    <property type="entry name" value="FUR"/>
    <property type="match status" value="1"/>
</dbReference>
<feature type="binding site" evidence="1">
    <location>
        <position position="123"/>
    </location>
    <ligand>
        <name>Zn(2+)</name>
        <dbReference type="ChEBI" id="CHEBI:29105"/>
    </ligand>
</feature>
<feature type="binding site" evidence="1">
    <location>
        <position position="120"/>
    </location>
    <ligand>
        <name>Zn(2+)</name>
        <dbReference type="ChEBI" id="CHEBI:29105"/>
    </ligand>
</feature>
<dbReference type="InterPro" id="IPR036388">
    <property type="entry name" value="WH-like_DNA-bd_sf"/>
</dbReference>
<gene>
    <name evidence="2" type="ORF">D1013_05230</name>
</gene>
<evidence type="ECO:0000256" key="1">
    <source>
        <dbReference type="PIRSR" id="PIRSR602481-1"/>
    </source>
</evidence>
<name>A0A3G2L3Q4_9FLAO</name>
<feature type="binding site" evidence="1">
    <location>
        <position position="86"/>
    </location>
    <ligand>
        <name>Zn(2+)</name>
        <dbReference type="ChEBI" id="CHEBI:29105"/>
    </ligand>
</feature>